<protein>
    <recommendedName>
        <fullName evidence="5">RRM domain-containing protein</fullName>
    </recommendedName>
</protein>
<dbReference type="Proteomes" id="UP000030689">
    <property type="component" value="Unassembled WGS sequence"/>
</dbReference>
<dbReference type="InterPro" id="IPR035979">
    <property type="entry name" value="RBD_domain_sf"/>
</dbReference>
<evidence type="ECO:0000259" key="5">
    <source>
        <dbReference type="PROSITE" id="PS50102"/>
    </source>
</evidence>
<keyword evidence="1" id="KW-0677">Repeat</keyword>
<reference evidence="6 7" key="1">
    <citation type="journal article" date="2013" name="Front. Plant Sci.">
        <title>The Reference Genome of the Halophytic Plant Eutrema salsugineum.</title>
        <authorList>
            <person name="Yang R."/>
            <person name="Jarvis D.E."/>
            <person name="Chen H."/>
            <person name="Beilstein M.A."/>
            <person name="Grimwood J."/>
            <person name="Jenkins J."/>
            <person name="Shu S."/>
            <person name="Prochnik S."/>
            <person name="Xin M."/>
            <person name="Ma C."/>
            <person name="Schmutz J."/>
            <person name="Wing R.A."/>
            <person name="Mitchell-Olds T."/>
            <person name="Schumaker K.S."/>
            <person name="Wang X."/>
        </authorList>
    </citation>
    <scope>NUCLEOTIDE SEQUENCE [LARGE SCALE GENOMIC DNA]</scope>
</reference>
<dbReference type="CDD" id="cd12529">
    <property type="entry name" value="RRM2_MEI2_like"/>
    <property type="match status" value="1"/>
</dbReference>
<evidence type="ECO:0000256" key="3">
    <source>
        <dbReference type="ARBA" id="ARBA00023254"/>
    </source>
</evidence>
<dbReference type="GO" id="GO:0003723">
    <property type="term" value="F:RNA binding"/>
    <property type="evidence" value="ECO:0007669"/>
    <property type="project" value="UniProtKB-UniRule"/>
</dbReference>
<dbReference type="InterPro" id="IPR012677">
    <property type="entry name" value="Nucleotide-bd_a/b_plait_sf"/>
</dbReference>
<evidence type="ECO:0000313" key="7">
    <source>
        <dbReference type="Proteomes" id="UP000030689"/>
    </source>
</evidence>
<accession>V4MGE4</accession>
<keyword evidence="7" id="KW-1185">Reference proteome</keyword>
<feature type="domain" description="RRM" evidence="5">
    <location>
        <begin position="109"/>
        <end position="182"/>
    </location>
</feature>
<dbReference type="SUPFAM" id="SSF54928">
    <property type="entry name" value="RNA-binding domain, RBD"/>
    <property type="match status" value="1"/>
</dbReference>
<dbReference type="EMBL" id="KI517384">
    <property type="protein sequence ID" value="ESQ55599.1"/>
    <property type="molecule type" value="Genomic_DNA"/>
</dbReference>
<dbReference type="PANTHER" id="PTHR23189">
    <property type="entry name" value="RNA RECOGNITION MOTIF-CONTAINING"/>
    <property type="match status" value="1"/>
</dbReference>
<dbReference type="KEGG" id="eus:EUTSA_v10025648mg"/>
<dbReference type="Gramene" id="ESQ55599">
    <property type="protein sequence ID" value="ESQ55599"/>
    <property type="gene ID" value="EUTSA_v10025648mg"/>
</dbReference>
<organism evidence="6 7">
    <name type="scientific">Eutrema salsugineum</name>
    <name type="common">Saltwater cress</name>
    <name type="synonym">Sisymbrium salsugineum</name>
    <dbReference type="NCBI Taxonomy" id="72664"/>
    <lineage>
        <taxon>Eukaryota</taxon>
        <taxon>Viridiplantae</taxon>
        <taxon>Streptophyta</taxon>
        <taxon>Embryophyta</taxon>
        <taxon>Tracheophyta</taxon>
        <taxon>Spermatophyta</taxon>
        <taxon>Magnoliopsida</taxon>
        <taxon>eudicotyledons</taxon>
        <taxon>Gunneridae</taxon>
        <taxon>Pentapetalae</taxon>
        <taxon>rosids</taxon>
        <taxon>malvids</taxon>
        <taxon>Brassicales</taxon>
        <taxon>Brassicaceae</taxon>
        <taxon>Eutremeae</taxon>
        <taxon>Eutrema</taxon>
    </lineage>
</organism>
<dbReference type="FunFam" id="3.30.70.330:FF:000101">
    <property type="entry name" value="Protein MEI2-like 1"/>
    <property type="match status" value="1"/>
</dbReference>
<dbReference type="AlphaFoldDB" id="V4MGE4"/>
<keyword evidence="2 4" id="KW-0694">RNA-binding</keyword>
<dbReference type="Gene3D" id="3.30.70.330">
    <property type="match status" value="2"/>
</dbReference>
<evidence type="ECO:0000256" key="2">
    <source>
        <dbReference type="ARBA" id="ARBA00022884"/>
    </source>
</evidence>
<evidence type="ECO:0000256" key="1">
    <source>
        <dbReference type="ARBA" id="ARBA00022737"/>
    </source>
</evidence>
<gene>
    <name evidence="6" type="ORF">EUTSA_v10025648mg</name>
</gene>
<name>V4MGE4_EUTSA</name>
<dbReference type="eggNOG" id="KOG4660">
    <property type="taxonomic scope" value="Eukaryota"/>
</dbReference>
<dbReference type="Pfam" id="PF00076">
    <property type="entry name" value="RRM_1"/>
    <property type="match status" value="1"/>
</dbReference>
<keyword evidence="3" id="KW-0469">Meiosis</keyword>
<dbReference type="STRING" id="72664.V4MGE4"/>
<sequence length="340" mass="37989">MLPDDEEHLFAGLMDDLNLTALPATLDDLKDCDLFVGSLARKHSYGEHPSRTLFVRNINSNVEDSELIALFEQLCVCYKAICSKGGGRKLNIHFSIPKDNPSEIDVNQGTLVVFNLGPSVTNRDLENIFGAYGEMKEIRETPNKRHHKFVEFFNDRSADAALKALNRTDISGKRIKLEHSCPGGVRRNMTLQMSLEFENDDSRSYLNLFDSPLARSHAGNQWGNNLIDHSPIQKLSTKAASMSNDQGRRGSHLDHLFSSGSSYNNNASHKSYSSSVWSINLFSLNGKAHRLPYSAQNKSTLEHHHVGYVLFGFFLRSPETSTIGLTFQGASGNVAQRKMR</sequence>
<dbReference type="GO" id="GO:0051321">
    <property type="term" value="P:meiotic cell cycle"/>
    <property type="evidence" value="ECO:0007669"/>
    <property type="project" value="UniProtKB-KW"/>
</dbReference>
<evidence type="ECO:0000256" key="4">
    <source>
        <dbReference type="PROSITE-ProRule" id="PRU00176"/>
    </source>
</evidence>
<dbReference type="PROSITE" id="PS50102">
    <property type="entry name" value="RRM"/>
    <property type="match status" value="1"/>
</dbReference>
<evidence type="ECO:0000313" key="6">
    <source>
        <dbReference type="EMBL" id="ESQ55599.1"/>
    </source>
</evidence>
<dbReference type="InterPro" id="IPR000504">
    <property type="entry name" value="RRM_dom"/>
</dbReference>
<dbReference type="SMART" id="SM00360">
    <property type="entry name" value="RRM"/>
    <property type="match status" value="1"/>
</dbReference>
<proteinExistence type="predicted"/>